<protein>
    <recommendedName>
        <fullName evidence="3">DUF559 domain-containing protein</fullName>
    </recommendedName>
</protein>
<evidence type="ECO:0008006" key="3">
    <source>
        <dbReference type="Google" id="ProtNLM"/>
    </source>
</evidence>
<organism evidence="1 2">
    <name type="scientific">Nocardioides cavernae</name>
    <dbReference type="NCBI Taxonomy" id="1921566"/>
    <lineage>
        <taxon>Bacteria</taxon>
        <taxon>Bacillati</taxon>
        <taxon>Actinomycetota</taxon>
        <taxon>Actinomycetes</taxon>
        <taxon>Propionibacteriales</taxon>
        <taxon>Nocardioidaceae</taxon>
        <taxon>Nocardioides</taxon>
    </lineage>
</organism>
<evidence type="ECO:0000313" key="2">
    <source>
        <dbReference type="Proteomes" id="UP000618818"/>
    </source>
</evidence>
<dbReference type="RefSeq" id="WP_191194686.1">
    <property type="nucleotide sequence ID" value="NZ_JACXYZ010000001.1"/>
</dbReference>
<dbReference type="EMBL" id="JACXYZ010000001">
    <property type="protein sequence ID" value="MBD3924984.1"/>
    <property type="molecule type" value="Genomic_DNA"/>
</dbReference>
<gene>
    <name evidence="1" type="ORF">IEZ26_10165</name>
</gene>
<accession>A0ABR8NA15</accession>
<reference evidence="1 2" key="1">
    <citation type="submission" date="2020-09" db="EMBL/GenBank/DDBJ databases">
        <title>novel species in genus Nocardioides.</title>
        <authorList>
            <person name="Zhang G."/>
        </authorList>
    </citation>
    <scope>NUCLEOTIDE SEQUENCE [LARGE SCALE GENOMIC DNA]</scope>
    <source>
        <strain evidence="1 2">KCTC 39551</strain>
    </source>
</reference>
<comment type="caution">
    <text evidence="1">The sequence shown here is derived from an EMBL/GenBank/DDBJ whole genome shotgun (WGS) entry which is preliminary data.</text>
</comment>
<name>A0ABR8NA15_9ACTN</name>
<sequence>MGTQTRHGREQRDRIIDELAAIADCQGGVVSRGQAYAAGMTRGEVRAQLRARRWQRVWSRSICLHTGPVPILGRHWAAVFEGGDRAMLDGAASLVASGLTGFEARVHRVSVPRGVTPLRGVGLDIRRTRRWSSVDRVATGVPRTRVPVAAVRAAMWAESDKQAALLLTMPVQQGLTTAAHLGQALLAVKRDRRRELMHAVVNDLLGGVRSLGELDVARECRRRGLPEPDRQVVRRGKDGRYYLDVCWDTFGLVVEIDGIHHTWATSVVPDALRQNEVVLGEARVLRLPLLGLRVAADDFFDQVERGLRAGGWRQAA</sequence>
<dbReference type="Proteomes" id="UP000618818">
    <property type="component" value="Unassembled WGS sequence"/>
</dbReference>
<evidence type="ECO:0000313" key="1">
    <source>
        <dbReference type="EMBL" id="MBD3924984.1"/>
    </source>
</evidence>
<proteinExistence type="predicted"/>
<keyword evidence="2" id="KW-1185">Reference proteome</keyword>